<feature type="domain" description="Nicotinate phosphoribosyltransferase C-terminal" evidence="13">
    <location>
        <begin position="393"/>
        <end position="449"/>
    </location>
</feature>
<evidence type="ECO:0000256" key="9">
    <source>
        <dbReference type="RuleBase" id="RU365100"/>
    </source>
</evidence>
<comment type="pathway">
    <text evidence="1 9">Cofactor biosynthesis; NAD(+) biosynthesis; nicotinate D-ribonucleotide from nicotinate: step 1/1.</text>
</comment>
<dbReference type="GO" id="GO:0047280">
    <property type="term" value="F:nicotinamide phosphoribosyltransferase activity"/>
    <property type="evidence" value="ECO:0007669"/>
    <property type="project" value="UniProtKB-ARBA"/>
</dbReference>
<evidence type="ECO:0000256" key="10">
    <source>
        <dbReference type="SAM" id="MobiDB-lite"/>
    </source>
</evidence>
<dbReference type="SUPFAM" id="SSF51690">
    <property type="entry name" value="Nicotinate/Quinolinate PRTase C-terminal domain-like"/>
    <property type="match status" value="1"/>
</dbReference>
<keyword evidence="15" id="KW-1185">Reference proteome</keyword>
<dbReference type="RefSeq" id="WP_085120631.1">
    <property type="nucleotide sequence ID" value="NZ_FWZX01000001.1"/>
</dbReference>
<evidence type="ECO:0000256" key="3">
    <source>
        <dbReference type="ARBA" id="ARBA00013236"/>
    </source>
</evidence>
<feature type="domain" description="Nicotinate phosphoribosyltransferase N-terminal" evidence="12">
    <location>
        <begin position="16"/>
        <end position="138"/>
    </location>
</feature>
<dbReference type="SUPFAM" id="SSF54675">
    <property type="entry name" value="Nicotinate/Quinolinate PRTase N-terminal domain-like"/>
    <property type="match status" value="1"/>
</dbReference>
<evidence type="ECO:0000256" key="5">
    <source>
        <dbReference type="ARBA" id="ARBA00022598"/>
    </source>
</evidence>
<dbReference type="GO" id="GO:0005829">
    <property type="term" value="C:cytosol"/>
    <property type="evidence" value="ECO:0007669"/>
    <property type="project" value="TreeGrafter"/>
</dbReference>
<dbReference type="EC" id="6.3.4.21" evidence="3 9"/>
<proteinExistence type="inferred from homology"/>
<evidence type="ECO:0000259" key="12">
    <source>
        <dbReference type="Pfam" id="PF17767"/>
    </source>
</evidence>
<dbReference type="InterPro" id="IPR007229">
    <property type="entry name" value="Nic_PRibTrfase-Fam"/>
</dbReference>
<dbReference type="InterPro" id="IPR013785">
    <property type="entry name" value="Aldolase_TIM"/>
</dbReference>
<keyword evidence="6 9" id="KW-0662">Pyridine nucleotide biosynthesis</keyword>
<dbReference type="InterPro" id="IPR041525">
    <property type="entry name" value="N/Namide_PRibTrfase"/>
</dbReference>
<dbReference type="GO" id="GO:0034355">
    <property type="term" value="P:NAD+ biosynthetic process via the salvage pathway"/>
    <property type="evidence" value="ECO:0007669"/>
    <property type="project" value="TreeGrafter"/>
</dbReference>
<evidence type="ECO:0000259" key="13">
    <source>
        <dbReference type="Pfam" id="PF17956"/>
    </source>
</evidence>
<evidence type="ECO:0000256" key="2">
    <source>
        <dbReference type="ARBA" id="ARBA00010897"/>
    </source>
</evidence>
<keyword evidence="14" id="KW-0328">Glycosyltransferase</keyword>
<dbReference type="STRING" id="560819.SAMN05428998_101275"/>
<evidence type="ECO:0000313" key="15">
    <source>
        <dbReference type="Proteomes" id="UP000192917"/>
    </source>
</evidence>
<comment type="similarity">
    <text evidence="2 9">Belongs to the NAPRTase family.</text>
</comment>
<evidence type="ECO:0000259" key="11">
    <source>
        <dbReference type="Pfam" id="PF04095"/>
    </source>
</evidence>
<evidence type="ECO:0000313" key="14">
    <source>
        <dbReference type="EMBL" id="SME89955.1"/>
    </source>
</evidence>
<evidence type="ECO:0000256" key="1">
    <source>
        <dbReference type="ARBA" id="ARBA00004952"/>
    </source>
</evidence>
<dbReference type="FunFam" id="3.20.20.70:FF:000076">
    <property type="entry name" value="Nicotinate phosphoribosyltransferase"/>
    <property type="match status" value="1"/>
</dbReference>
<dbReference type="Gene3D" id="3.20.140.10">
    <property type="entry name" value="nicotinate phosphoribosyltransferase"/>
    <property type="match status" value="3"/>
</dbReference>
<reference evidence="14 15" key="1">
    <citation type="submission" date="2017-04" db="EMBL/GenBank/DDBJ databases">
        <authorList>
            <person name="Afonso C.L."/>
            <person name="Miller P.J."/>
            <person name="Scott M.A."/>
            <person name="Spackman E."/>
            <person name="Goraichik I."/>
            <person name="Dimitrov K.M."/>
            <person name="Suarez D.L."/>
            <person name="Swayne D.E."/>
        </authorList>
    </citation>
    <scope>NUCLEOTIDE SEQUENCE [LARGE SCALE GENOMIC DNA]</scope>
    <source>
        <strain evidence="14 15">USBA 355</strain>
    </source>
</reference>
<dbReference type="NCBIfam" id="NF009131">
    <property type="entry name" value="PRK12484.1"/>
    <property type="match status" value="1"/>
</dbReference>
<sequence length="459" mass="49111">MPASPFPEIDYGRSLLLTDLYQLNMLEAYLAAGTTGTAVFEFFVRRLPARRGFLLAAGLEQVVGFLTEARVDAAELDWLGRSGRFTGRLLDYLAGFRFTGDLDALPEGTPVFADEPLVRVTAPILEAQLVETRLINFLQYQTLVATKAARMVLSAPGKGLVDFGLRRAHSGEAGLLAARAAWLAGFAGTASVPAEQAFGIPLVGTMAHSFVQAFDSEAEAFLAFARARPDQTVFLLDTYDTERAARTVTEIAPRLAAEGIAVRGVRLDSGDLGAHARKVRRILDDAGLTETKIVASGGLDEAELAALTRAGAPIDLFGIGTSLVTSEDLPALDCAYKLKAYAGRARRKRSEGKAYWPGPTQVHRRRDAEGRPIGDLLARADEPAPAGPGWDAPLLRPVLRAGRPVAPLPSLAKARAHAAEQLARLPEPLTRLAEAPPYEVAVTDGLRALAAEVDGFGRQ</sequence>
<keyword evidence="7 9" id="KW-0808">Transferase</keyword>
<keyword evidence="5 9" id="KW-0436">Ligase</keyword>
<dbReference type="NCBIfam" id="NF006696">
    <property type="entry name" value="PRK09243.1-3"/>
    <property type="match status" value="1"/>
</dbReference>
<accession>A0A1Y6B3R4</accession>
<evidence type="ECO:0000256" key="7">
    <source>
        <dbReference type="ARBA" id="ARBA00022679"/>
    </source>
</evidence>
<dbReference type="Proteomes" id="UP000192917">
    <property type="component" value="Unassembled WGS sequence"/>
</dbReference>
<dbReference type="InterPro" id="IPR041619">
    <property type="entry name" value="NAPRTase_C"/>
</dbReference>
<dbReference type="EMBL" id="FWZX01000001">
    <property type="protein sequence ID" value="SME89955.1"/>
    <property type="molecule type" value="Genomic_DNA"/>
</dbReference>
<dbReference type="PANTHER" id="PTHR11098">
    <property type="entry name" value="NICOTINATE PHOSPHORIBOSYLTRANSFERASE"/>
    <property type="match status" value="1"/>
</dbReference>
<dbReference type="Pfam" id="PF17767">
    <property type="entry name" value="NAPRTase_N"/>
    <property type="match status" value="1"/>
</dbReference>
<comment type="function">
    <text evidence="9">Catalyzes the first step in the biosynthesis of NAD from nicotinic acid, the ATP-dependent synthesis of beta-nicotinate D-ribonucleotide from nicotinate and 5-phospho-D-ribose 1-phosphate.</text>
</comment>
<dbReference type="InterPro" id="IPR040727">
    <property type="entry name" value="NAPRTase_N"/>
</dbReference>
<keyword evidence="4" id="KW-0597">Phosphoprotein</keyword>
<dbReference type="InterPro" id="IPR036068">
    <property type="entry name" value="Nicotinate_pribotase-like_C"/>
</dbReference>
<feature type="domain" description="Nicotinate/nicotinamide phosphoribosyltransferase" evidence="11">
    <location>
        <begin position="160"/>
        <end position="340"/>
    </location>
</feature>
<evidence type="ECO:0000256" key="4">
    <source>
        <dbReference type="ARBA" id="ARBA00022553"/>
    </source>
</evidence>
<dbReference type="PIRSF" id="PIRSF000484">
    <property type="entry name" value="NAPRT"/>
    <property type="match status" value="1"/>
</dbReference>
<dbReference type="InterPro" id="IPR006405">
    <property type="entry name" value="Nic_PRibTrfase_pncB"/>
</dbReference>
<feature type="region of interest" description="Disordered" evidence="10">
    <location>
        <begin position="349"/>
        <end position="368"/>
    </location>
</feature>
<dbReference type="AlphaFoldDB" id="A0A1Y6B3R4"/>
<evidence type="ECO:0000256" key="8">
    <source>
        <dbReference type="ARBA" id="ARBA00048668"/>
    </source>
</evidence>
<organism evidence="14 15">
    <name type="scientific">Tistlia consotensis USBA 355</name>
    <dbReference type="NCBI Taxonomy" id="560819"/>
    <lineage>
        <taxon>Bacteria</taxon>
        <taxon>Pseudomonadati</taxon>
        <taxon>Pseudomonadota</taxon>
        <taxon>Alphaproteobacteria</taxon>
        <taxon>Rhodospirillales</taxon>
        <taxon>Rhodovibrionaceae</taxon>
        <taxon>Tistlia</taxon>
    </lineage>
</organism>
<dbReference type="NCBIfam" id="TIGR01513">
    <property type="entry name" value="NAPRTase_put"/>
    <property type="match status" value="1"/>
</dbReference>
<dbReference type="CDD" id="cd01570">
    <property type="entry name" value="NAPRTase_A"/>
    <property type="match status" value="1"/>
</dbReference>
<dbReference type="Pfam" id="PF17956">
    <property type="entry name" value="NAPRTase_C"/>
    <property type="match status" value="1"/>
</dbReference>
<protein>
    <recommendedName>
        <fullName evidence="3 9">Nicotinate phosphoribosyltransferase</fullName>
        <ecNumber evidence="3 9">6.3.4.21</ecNumber>
    </recommendedName>
</protein>
<name>A0A1Y6B3R4_9PROT</name>
<comment type="PTM">
    <text evidence="9">Transiently phosphorylated on a His residue during the reaction cycle. Phosphorylation strongly increases the affinity for substrates and increases the rate of nicotinate D-ribonucleotide production. Dephosphorylation regenerates the low-affinity form of the enzyme, leading to product release.</text>
</comment>
<gene>
    <name evidence="14" type="ORF">SAMN05428998_101275</name>
</gene>
<dbReference type="Pfam" id="PF04095">
    <property type="entry name" value="NAPRTase"/>
    <property type="match status" value="1"/>
</dbReference>
<dbReference type="GO" id="GO:0004516">
    <property type="term" value="F:nicotinate phosphoribosyltransferase activity"/>
    <property type="evidence" value="ECO:0007669"/>
    <property type="project" value="UniProtKB-UniRule"/>
</dbReference>
<dbReference type="PANTHER" id="PTHR11098:SF1">
    <property type="entry name" value="NICOTINATE PHOSPHORIBOSYLTRANSFERASE"/>
    <property type="match status" value="1"/>
</dbReference>
<dbReference type="UniPathway" id="UPA00253">
    <property type="reaction ID" value="UER00457"/>
</dbReference>
<comment type="catalytic activity">
    <reaction evidence="8 9">
        <text>5-phospho-alpha-D-ribose 1-diphosphate + nicotinate + ATP + H2O = nicotinate beta-D-ribonucleotide + ADP + phosphate + diphosphate</text>
        <dbReference type="Rhea" id="RHEA:36163"/>
        <dbReference type="ChEBI" id="CHEBI:15377"/>
        <dbReference type="ChEBI" id="CHEBI:30616"/>
        <dbReference type="ChEBI" id="CHEBI:32544"/>
        <dbReference type="ChEBI" id="CHEBI:33019"/>
        <dbReference type="ChEBI" id="CHEBI:43474"/>
        <dbReference type="ChEBI" id="CHEBI:57502"/>
        <dbReference type="ChEBI" id="CHEBI:58017"/>
        <dbReference type="ChEBI" id="CHEBI:456216"/>
        <dbReference type="EC" id="6.3.4.21"/>
    </reaction>
</comment>
<evidence type="ECO:0000256" key="6">
    <source>
        <dbReference type="ARBA" id="ARBA00022642"/>
    </source>
</evidence>
<dbReference type="Gene3D" id="3.20.20.70">
    <property type="entry name" value="Aldolase class I"/>
    <property type="match status" value="1"/>
</dbReference>